<feature type="compositionally biased region" description="Basic and acidic residues" evidence="7">
    <location>
        <begin position="262"/>
        <end position="280"/>
    </location>
</feature>
<dbReference type="STRING" id="58919.A0A316ZC36"/>
<keyword evidence="11" id="KW-1185">Reference proteome</keyword>
<dbReference type="Pfam" id="PF09335">
    <property type="entry name" value="VTT_dom"/>
    <property type="match status" value="1"/>
</dbReference>
<evidence type="ECO:0000256" key="1">
    <source>
        <dbReference type="ARBA" id="ARBA00004141"/>
    </source>
</evidence>
<feature type="transmembrane region" description="Helical" evidence="8">
    <location>
        <begin position="419"/>
        <end position="438"/>
    </location>
</feature>
<name>A0A316ZC36_9BASI</name>
<dbReference type="InterPro" id="IPR045014">
    <property type="entry name" value="TM41A/B"/>
</dbReference>
<feature type="region of interest" description="Disordered" evidence="7">
    <location>
        <begin position="171"/>
        <end position="375"/>
    </location>
</feature>
<sequence>MPPKYSRAWSDGMRDAAPASSSSGADASTSSSSGEPSAEASASTAGEASARPAYARRAASNTLLAPILTSLRADAAASSSSTRSRARSISQAEGDAAAPRSAVPSLHDYDRGPGTPDFTLARPASSSSRPQPSSGVEHIGQGSSRNDTLGKASARPRLTSQLRSFFSSFTGASADADASSSDSAPPPAKLRTSGEYSEELGGPAAAGRFQGLGASAAALADDSGASTSRARLQPLAMPAARQAGPQGMRGLNDDSPPLTPSDEEHLEAAFEGRESEERLRPHYTAPRHAWSMAQAAADAQRDSMFTPSGSSATSGRASPIFSTYSVSSSGTFSPPTRPASTAQAAPKSTSAMSGLLPSHMLSPPTSPAPPQRTSAASRFDAISATLSVSPRTALSMLTRRVRRGVTGVQLPPLRPHLPALLFLLICFVGSTMCIVMLLSTLPMVMPKHITSLTLDEIREACLSLRNYSRSSRQAGAHTLAVLSIFFAWKQAFTIPGSLIMNVVFGAMYGTFWGTLYTSILTAVGGVGCYLLVAPLAPLLAAMPGISKPLAAIRRALAPAGRSTGIARPASAASRRASARRSRLSRRGSARSKAAAAQESSGNIWSYLLVLRVIPVVPYGVMNIACSILRVPLLPYAGTLALGSVAWNGVTATVGEVLIDTLQALPASVASTTLGDGLVSGGFVDAPAPGTSPLESQRLQAVAHKAQTGARAIAAHIWKPEMLFKLVVLSTLSLAPLGLKWYLKRRETQRAEADDSLDEMLDEAVELEHDCDSDIEMDAAAGADTDADTSCATTMRETRSWGPERLAAWSWDDAKESVLGRSSSLGGAAGMRHAHARQSTDMPFLDAQSELPLPLFEYDEEYEDAEDENPYDLIARLETRSPAAAAVSAA</sequence>
<feature type="region of interest" description="Disordered" evidence="7">
    <location>
        <begin position="1"/>
        <end position="54"/>
    </location>
</feature>
<dbReference type="GeneID" id="37271640"/>
<evidence type="ECO:0000256" key="4">
    <source>
        <dbReference type="ARBA" id="ARBA00022989"/>
    </source>
</evidence>
<dbReference type="AlphaFoldDB" id="A0A316ZC36"/>
<feature type="compositionally biased region" description="Low complexity" evidence="7">
    <location>
        <begin position="121"/>
        <end position="134"/>
    </location>
</feature>
<keyword evidence="3" id="KW-0732">Signal</keyword>
<feature type="coiled-coil region" evidence="6">
    <location>
        <begin position="742"/>
        <end position="769"/>
    </location>
</feature>
<evidence type="ECO:0000313" key="10">
    <source>
        <dbReference type="EMBL" id="PWN98492.1"/>
    </source>
</evidence>
<keyword evidence="6" id="KW-0175">Coiled coil</keyword>
<feature type="compositionally biased region" description="Low complexity" evidence="7">
    <location>
        <begin position="171"/>
        <end position="183"/>
    </location>
</feature>
<evidence type="ECO:0000256" key="8">
    <source>
        <dbReference type="SAM" id="Phobius"/>
    </source>
</evidence>
<keyword evidence="2 8" id="KW-0812">Transmembrane</keyword>
<gene>
    <name evidence="10" type="ORF">FA09DRAFT_338357</name>
</gene>
<protein>
    <recommendedName>
        <fullName evidence="9">VTT domain-containing protein</fullName>
    </recommendedName>
</protein>
<dbReference type="GO" id="GO:0016020">
    <property type="term" value="C:membrane"/>
    <property type="evidence" value="ECO:0007669"/>
    <property type="project" value="UniProtKB-SubCell"/>
</dbReference>
<feature type="compositionally biased region" description="Basic residues" evidence="7">
    <location>
        <begin position="576"/>
        <end position="589"/>
    </location>
</feature>
<organism evidence="10 11">
    <name type="scientific">Tilletiopsis washingtonensis</name>
    <dbReference type="NCBI Taxonomy" id="58919"/>
    <lineage>
        <taxon>Eukaryota</taxon>
        <taxon>Fungi</taxon>
        <taxon>Dikarya</taxon>
        <taxon>Basidiomycota</taxon>
        <taxon>Ustilaginomycotina</taxon>
        <taxon>Exobasidiomycetes</taxon>
        <taxon>Entylomatales</taxon>
        <taxon>Entylomatales incertae sedis</taxon>
        <taxon>Tilletiopsis</taxon>
    </lineage>
</organism>
<feature type="compositionally biased region" description="Low complexity" evidence="7">
    <location>
        <begin position="73"/>
        <end position="92"/>
    </location>
</feature>
<feature type="compositionally biased region" description="Polar residues" evidence="7">
    <location>
        <begin position="305"/>
        <end position="316"/>
    </location>
</feature>
<feature type="compositionally biased region" description="Low complexity" evidence="7">
    <location>
        <begin position="321"/>
        <end position="334"/>
    </location>
</feature>
<dbReference type="OrthoDB" id="3364966at2759"/>
<evidence type="ECO:0000256" key="6">
    <source>
        <dbReference type="SAM" id="Coils"/>
    </source>
</evidence>
<feature type="domain" description="VTT" evidence="9">
    <location>
        <begin position="494"/>
        <end position="655"/>
    </location>
</feature>
<evidence type="ECO:0000313" key="11">
    <source>
        <dbReference type="Proteomes" id="UP000245946"/>
    </source>
</evidence>
<keyword evidence="5 8" id="KW-0472">Membrane</keyword>
<proteinExistence type="predicted"/>
<feature type="compositionally biased region" description="Low complexity" evidence="7">
    <location>
        <begin position="211"/>
        <end position="226"/>
    </location>
</feature>
<dbReference type="PANTHER" id="PTHR43220">
    <property type="match status" value="1"/>
</dbReference>
<dbReference type="EMBL" id="KZ819291">
    <property type="protein sequence ID" value="PWN98492.1"/>
    <property type="molecule type" value="Genomic_DNA"/>
</dbReference>
<evidence type="ECO:0000256" key="2">
    <source>
        <dbReference type="ARBA" id="ARBA00022692"/>
    </source>
</evidence>
<evidence type="ECO:0000256" key="5">
    <source>
        <dbReference type="ARBA" id="ARBA00023136"/>
    </source>
</evidence>
<feature type="compositionally biased region" description="Polar residues" evidence="7">
    <location>
        <begin position="338"/>
        <end position="352"/>
    </location>
</feature>
<dbReference type="Proteomes" id="UP000245946">
    <property type="component" value="Unassembled WGS sequence"/>
</dbReference>
<evidence type="ECO:0000259" key="9">
    <source>
        <dbReference type="Pfam" id="PF09335"/>
    </source>
</evidence>
<evidence type="ECO:0000256" key="3">
    <source>
        <dbReference type="ARBA" id="ARBA00022729"/>
    </source>
</evidence>
<dbReference type="RefSeq" id="XP_025598771.1">
    <property type="nucleotide sequence ID" value="XM_025744096.1"/>
</dbReference>
<dbReference type="PANTHER" id="PTHR43220:SF21">
    <property type="entry name" value="TRANSMEMBRANE PROTEIN 41A"/>
    <property type="match status" value="1"/>
</dbReference>
<feature type="compositionally biased region" description="Low complexity" evidence="7">
    <location>
        <begin position="15"/>
        <end position="54"/>
    </location>
</feature>
<accession>A0A316ZC36</accession>
<feature type="region of interest" description="Disordered" evidence="7">
    <location>
        <begin position="566"/>
        <end position="593"/>
    </location>
</feature>
<dbReference type="InterPro" id="IPR032816">
    <property type="entry name" value="VTT_dom"/>
</dbReference>
<feature type="transmembrane region" description="Helical" evidence="8">
    <location>
        <begin position="511"/>
        <end position="532"/>
    </location>
</feature>
<reference evidence="10 11" key="1">
    <citation type="journal article" date="2018" name="Mol. Biol. Evol.">
        <title>Broad Genomic Sampling Reveals a Smut Pathogenic Ancestry of the Fungal Clade Ustilaginomycotina.</title>
        <authorList>
            <person name="Kijpornyongpan T."/>
            <person name="Mondo S.J."/>
            <person name="Barry K."/>
            <person name="Sandor L."/>
            <person name="Lee J."/>
            <person name="Lipzen A."/>
            <person name="Pangilinan J."/>
            <person name="LaButti K."/>
            <person name="Hainaut M."/>
            <person name="Henrissat B."/>
            <person name="Grigoriev I.V."/>
            <person name="Spatafora J.W."/>
            <person name="Aime M.C."/>
        </authorList>
    </citation>
    <scope>NUCLEOTIDE SEQUENCE [LARGE SCALE GENOMIC DNA]</scope>
    <source>
        <strain evidence="10 11">MCA 4186</strain>
    </source>
</reference>
<keyword evidence="4 8" id="KW-1133">Transmembrane helix</keyword>
<feature type="compositionally biased region" description="Low complexity" evidence="7">
    <location>
        <begin position="289"/>
        <end position="304"/>
    </location>
</feature>
<evidence type="ECO:0000256" key="7">
    <source>
        <dbReference type="SAM" id="MobiDB-lite"/>
    </source>
</evidence>
<comment type="subcellular location">
    <subcellularLocation>
        <location evidence="1">Membrane</location>
        <topology evidence="1">Multi-pass membrane protein</topology>
    </subcellularLocation>
</comment>
<feature type="compositionally biased region" description="Low complexity" evidence="7">
    <location>
        <begin position="566"/>
        <end position="575"/>
    </location>
</feature>
<feature type="region of interest" description="Disordered" evidence="7">
    <location>
        <begin position="73"/>
        <end position="156"/>
    </location>
</feature>